<reference evidence="3" key="1">
    <citation type="journal article" date="2019" name="Int. J. Syst. Evol. Microbiol.">
        <title>The Global Catalogue of Microorganisms (GCM) 10K type strain sequencing project: providing services to taxonomists for standard genome sequencing and annotation.</title>
        <authorList>
            <consortium name="The Broad Institute Genomics Platform"/>
            <consortium name="The Broad Institute Genome Sequencing Center for Infectious Disease"/>
            <person name="Wu L."/>
            <person name="Ma J."/>
        </authorList>
    </citation>
    <scope>NUCLEOTIDE SEQUENCE [LARGE SCALE GENOMIC DNA]</scope>
    <source>
        <strain evidence="3">CCUG 56401</strain>
    </source>
</reference>
<dbReference type="PANTHER" id="PTHR30411">
    <property type="entry name" value="CYTOPLASMIC PROTEIN"/>
    <property type="match status" value="1"/>
</dbReference>
<gene>
    <name evidence="2" type="ORF">ACFQ16_10425</name>
</gene>
<protein>
    <submittedName>
        <fullName evidence="2">YbaK/EbsC family protein</fullName>
    </submittedName>
</protein>
<dbReference type="InterPro" id="IPR007214">
    <property type="entry name" value="YbaK/aa-tRNA-synth-assoc-dom"/>
</dbReference>
<keyword evidence="3" id="KW-1185">Reference proteome</keyword>
<dbReference type="CDD" id="cd04333">
    <property type="entry name" value="ProX_deacylase"/>
    <property type="match status" value="1"/>
</dbReference>
<dbReference type="Pfam" id="PF04073">
    <property type="entry name" value="tRNA_edit"/>
    <property type="match status" value="1"/>
</dbReference>
<dbReference type="InterPro" id="IPR036754">
    <property type="entry name" value="YbaK/aa-tRNA-synt-asso_dom_sf"/>
</dbReference>
<sequence length="159" mass="16776">MAELSRSAREVAAALAERNIDTTVQELPDSTRSARDAAAALGCELAQITKSLVFREVASDRPVLVLASGPDRVDESKLADLLGGAVEQAQAAWVKQRTGFAVGGVPPLGHTEPLTTFIDERLLRHDTVWAAAGTPRAVFPAAPRALAEAAKAEIVSLVR</sequence>
<feature type="domain" description="YbaK/aminoacyl-tRNA synthetase-associated" evidence="1">
    <location>
        <begin position="30"/>
        <end position="147"/>
    </location>
</feature>
<comment type="caution">
    <text evidence="2">The sequence shown here is derived from an EMBL/GenBank/DDBJ whole genome shotgun (WGS) entry which is preliminary data.</text>
</comment>
<proteinExistence type="predicted"/>
<dbReference type="SUPFAM" id="SSF55826">
    <property type="entry name" value="YbaK/ProRS associated domain"/>
    <property type="match status" value="1"/>
</dbReference>
<dbReference type="Proteomes" id="UP001597018">
    <property type="component" value="Unassembled WGS sequence"/>
</dbReference>
<organism evidence="2 3">
    <name type="scientific">Saccharopolyspora rosea</name>
    <dbReference type="NCBI Taxonomy" id="524884"/>
    <lineage>
        <taxon>Bacteria</taxon>
        <taxon>Bacillati</taxon>
        <taxon>Actinomycetota</taxon>
        <taxon>Actinomycetes</taxon>
        <taxon>Pseudonocardiales</taxon>
        <taxon>Pseudonocardiaceae</taxon>
        <taxon>Saccharopolyspora</taxon>
    </lineage>
</organism>
<evidence type="ECO:0000259" key="1">
    <source>
        <dbReference type="Pfam" id="PF04073"/>
    </source>
</evidence>
<name>A0ABW3FV45_9PSEU</name>
<accession>A0ABW3FV45</accession>
<dbReference type="RefSeq" id="WP_345600865.1">
    <property type="nucleotide sequence ID" value="NZ_BAABLT010000020.1"/>
</dbReference>
<evidence type="ECO:0000313" key="2">
    <source>
        <dbReference type="EMBL" id="MFD0920157.1"/>
    </source>
</evidence>
<dbReference type="PANTHER" id="PTHR30411:SF1">
    <property type="entry name" value="CYTOPLASMIC PROTEIN"/>
    <property type="match status" value="1"/>
</dbReference>
<evidence type="ECO:0000313" key="3">
    <source>
        <dbReference type="Proteomes" id="UP001597018"/>
    </source>
</evidence>
<dbReference type="Gene3D" id="3.90.960.10">
    <property type="entry name" value="YbaK/aminoacyl-tRNA synthetase-associated domain"/>
    <property type="match status" value="1"/>
</dbReference>
<dbReference type="EMBL" id="JBHTIW010000005">
    <property type="protein sequence ID" value="MFD0920157.1"/>
    <property type="molecule type" value="Genomic_DNA"/>
</dbReference>